<dbReference type="EMBL" id="NDHI03003368">
    <property type="protein sequence ID" value="PNJ79301.1"/>
    <property type="molecule type" value="Genomic_DNA"/>
</dbReference>
<sequence length="47" mass="4977">AKQGSLYHEMVLSEPVAPGGPGEGLLLQDNAISAEIQALLSSYYSDR</sequence>
<comment type="caution">
    <text evidence="1">The sequence shown here is derived from an EMBL/GenBank/DDBJ whole genome shotgun (WGS) entry which is preliminary data.</text>
</comment>
<proteinExistence type="predicted"/>
<organism evidence="1">
    <name type="scientific">Pongo abelii</name>
    <name type="common">Sumatran orangutan</name>
    <name type="synonym">Pongo pygmaeus abelii</name>
    <dbReference type="NCBI Taxonomy" id="9601"/>
    <lineage>
        <taxon>Eukaryota</taxon>
        <taxon>Metazoa</taxon>
        <taxon>Chordata</taxon>
        <taxon>Craniata</taxon>
        <taxon>Vertebrata</taxon>
        <taxon>Euteleostomi</taxon>
        <taxon>Mammalia</taxon>
        <taxon>Eutheria</taxon>
        <taxon>Euarchontoglires</taxon>
        <taxon>Primates</taxon>
        <taxon>Haplorrhini</taxon>
        <taxon>Catarrhini</taxon>
        <taxon>Hominidae</taxon>
        <taxon>Pongo</taxon>
    </lineage>
</organism>
<dbReference type="AlphaFoldDB" id="A0A2J8XB77"/>
<feature type="non-terminal residue" evidence="1">
    <location>
        <position position="1"/>
    </location>
</feature>
<gene>
    <name evidence="1" type="ORF">CR201_G0002997</name>
</gene>
<name>A0A2J8XB77_PONAB</name>
<protein>
    <submittedName>
        <fullName evidence="1">RTKN isoform 13</fullName>
    </submittedName>
</protein>
<reference evidence="1" key="1">
    <citation type="submission" date="2017-12" db="EMBL/GenBank/DDBJ databases">
        <title>High-resolution comparative analysis of great ape genomes.</title>
        <authorList>
            <person name="Pollen A."/>
            <person name="Hastie A."/>
            <person name="Hormozdiari F."/>
            <person name="Dougherty M."/>
            <person name="Liu R."/>
            <person name="Chaisson M."/>
            <person name="Hoppe E."/>
            <person name="Hill C."/>
            <person name="Pang A."/>
            <person name="Hillier L."/>
            <person name="Baker C."/>
            <person name="Armstrong J."/>
            <person name="Shendure J."/>
            <person name="Paten B."/>
            <person name="Wilson R."/>
            <person name="Chao H."/>
            <person name="Schneider V."/>
            <person name="Ventura M."/>
            <person name="Kronenberg Z."/>
            <person name="Murali S."/>
            <person name="Gordon D."/>
            <person name="Cantsilieris S."/>
            <person name="Munson K."/>
            <person name="Nelson B."/>
            <person name="Raja A."/>
            <person name="Underwood J."/>
            <person name="Diekhans M."/>
            <person name="Fiddes I."/>
            <person name="Haussler D."/>
            <person name="Eichler E."/>
        </authorList>
    </citation>
    <scope>NUCLEOTIDE SEQUENCE [LARGE SCALE GENOMIC DNA]</scope>
    <source>
        <strain evidence="1">Susie</strain>
    </source>
</reference>
<accession>A0A2J8XB77</accession>
<evidence type="ECO:0000313" key="1">
    <source>
        <dbReference type="EMBL" id="PNJ79301.1"/>
    </source>
</evidence>